<accession>A0A4P6JHV4</accession>
<dbReference type="CDD" id="cd05327">
    <property type="entry name" value="retinol-DH_like_SDR_c_like"/>
    <property type="match status" value="1"/>
</dbReference>
<proteinExistence type="inferred from homology"/>
<evidence type="ECO:0000256" key="1">
    <source>
        <dbReference type="ARBA" id="ARBA00023002"/>
    </source>
</evidence>
<dbReference type="KEGG" id="kbs:EPA93_00870"/>
<keyword evidence="1" id="KW-0560">Oxidoreductase</keyword>
<dbReference type="InterPro" id="IPR036291">
    <property type="entry name" value="NAD(P)-bd_dom_sf"/>
</dbReference>
<dbReference type="SUPFAM" id="SSF51735">
    <property type="entry name" value="NAD(P)-binding Rossmann-fold domains"/>
    <property type="match status" value="1"/>
</dbReference>
<reference evidence="3 4" key="1">
    <citation type="submission" date="2019-01" db="EMBL/GenBank/DDBJ databases">
        <title>Ktedonosporobacter rubrisoli SCAWS-G2.</title>
        <authorList>
            <person name="Huang Y."/>
            <person name="Yan B."/>
        </authorList>
    </citation>
    <scope>NUCLEOTIDE SEQUENCE [LARGE SCALE GENOMIC DNA]</scope>
    <source>
        <strain evidence="3 4">SCAWS-G2</strain>
    </source>
</reference>
<name>A0A4P6JHV4_KTERU</name>
<dbReference type="Gene3D" id="3.40.50.720">
    <property type="entry name" value="NAD(P)-binding Rossmann-like Domain"/>
    <property type="match status" value="1"/>
</dbReference>
<gene>
    <name evidence="3" type="ORF">EPA93_00870</name>
</gene>
<dbReference type="OrthoDB" id="9809821at2"/>
<evidence type="ECO:0000256" key="2">
    <source>
        <dbReference type="RuleBase" id="RU000363"/>
    </source>
</evidence>
<keyword evidence="4" id="KW-1185">Reference proteome</keyword>
<dbReference type="PANTHER" id="PTHR43157:SF31">
    <property type="entry name" value="PHOSPHATIDYLINOSITOL-GLYCAN BIOSYNTHESIS CLASS F PROTEIN"/>
    <property type="match status" value="1"/>
</dbReference>
<dbReference type="GO" id="GO:0016491">
    <property type="term" value="F:oxidoreductase activity"/>
    <property type="evidence" value="ECO:0007669"/>
    <property type="project" value="UniProtKB-KW"/>
</dbReference>
<dbReference type="PRINTS" id="PR00081">
    <property type="entry name" value="GDHRDH"/>
</dbReference>
<evidence type="ECO:0000313" key="4">
    <source>
        <dbReference type="Proteomes" id="UP000290365"/>
    </source>
</evidence>
<sequence length="284" mass="31256">MHGQIVMVTGANSGIGKETALGLARDGATVVMVCRDKARGEAAQHEIQRLSGNTAVDLLLADLSSLEEVRRLVAQFKQKYEHLHGLVNNAGGVFLQRQLSVDNIEKTYAVNYFSAFLLTNLLLDRLKASTPARIINVSSAAHLNGHIDLSDFRFEHEKYSIMQAYANSKLAMILFTYELARRLEGTEVTANCLHPGVVATNIWAQPLPSFLHFLSGISRLFGVSAEQGARTSLYLATSPAVEGVSGKYFENCKERSSSTLSYDRELQRHLWEVSARLTGVSAEI</sequence>
<dbReference type="Proteomes" id="UP000290365">
    <property type="component" value="Chromosome"/>
</dbReference>
<dbReference type="PANTHER" id="PTHR43157">
    <property type="entry name" value="PHOSPHATIDYLINOSITOL-GLYCAN BIOSYNTHESIS CLASS F PROTEIN-RELATED"/>
    <property type="match status" value="1"/>
</dbReference>
<dbReference type="RefSeq" id="WP_129885218.1">
    <property type="nucleotide sequence ID" value="NZ_CP035758.1"/>
</dbReference>
<dbReference type="InterPro" id="IPR002347">
    <property type="entry name" value="SDR_fam"/>
</dbReference>
<dbReference type="Pfam" id="PF00106">
    <property type="entry name" value="adh_short"/>
    <property type="match status" value="1"/>
</dbReference>
<organism evidence="3 4">
    <name type="scientific">Ktedonosporobacter rubrisoli</name>
    <dbReference type="NCBI Taxonomy" id="2509675"/>
    <lineage>
        <taxon>Bacteria</taxon>
        <taxon>Bacillati</taxon>
        <taxon>Chloroflexota</taxon>
        <taxon>Ktedonobacteria</taxon>
        <taxon>Ktedonobacterales</taxon>
        <taxon>Ktedonosporobacteraceae</taxon>
        <taxon>Ktedonosporobacter</taxon>
    </lineage>
</organism>
<protein>
    <submittedName>
        <fullName evidence="3">SDR family oxidoreductase</fullName>
    </submittedName>
</protein>
<dbReference type="EMBL" id="CP035758">
    <property type="protein sequence ID" value="QBD74619.1"/>
    <property type="molecule type" value="Genomic_DNA"/>
</dbReference>
<comment type="similarity">
    <text evidence="2">Belongs to the short-chain dehydrogenases/reductases (SDR) family.</text>
</comment>
<evidence type="ECO:0000313" key="3">
    <source>
        <dbReference type="EMBL" id="QBD74619.1"/>
    </source>
</evidence>
<dbReference type="AlphaFoldDB" id="A0A4P6JHV4"/>
<dbReference type="PRINTS" id="PR00080">
    <property type="entry name" value="SDRFAMILY"/>
</dbReference>